<dbReference type="PANTHER" id="PTHR42933:SF4">
    <property type="entry name" value="TYPE I RESTRICTION ENZYME ECOKI METHYLASE SUBUNIT"/>
    <property type="match status" value="1"/>
</dbReference>
<dbReference type="PANTHER" id="PTHR42933">
    <property type="entry name" value="SLR6095 PROTEIN"/>
    <property type="match status" value="1"/>
</dbReference>
<dbReference type="InterPro" id="IPR051537">
    <property type="entry name" value="DNA_Adenine_Mtase"/>
</dbReference>
<feature type="coiled-coil region" evidence="8">
    <location>
        <begin position="474"/>
        <end position="531"/>
    </location>
</feature>
<protein>
    <recommendedName>
        <fullName evidence="2">site-specific DNA-methyltransferase (adenine-specific)</fullName>
        <ecNumber evidence="2">2.1.1.72</ecNumber>
    </recommendedName>
</protein>
<dbReference type="PRINTS" id="PR00507">
    <property type="entry name" value="N12N6MTFRASE"/>
</dbReference>
<dbReference type="Pfam" id="PF02384">
    <property type="entry name" value="N6_Mtase"/>
    <property type="match status" value="1"/>
</dbReference>
<dbReference type="GO" id="GO:0032259">
    <property type="term" value="P:methylation"/>
    <property type="evidence" value="ECO:0007669"/>
    <property type="project" value="UniProtKB-KW"/>
</dbReference>
<keyword evidence="4" id="KW-0808">Transferase</keyword>
<gene>
    <name evidence="11" type="ORF">IXB28_13385</name>
</gene>
<accession>A0ABS5Y609</accession>
<evidence type="ECO:0000256" key="3">
    <source>
        <dbReference type="ARBA" id="ARBA00022603"/>
    </source>
</evidence>
<dbReference type="InterPro" id="IPR003356">
    <property type="entry name" value="DNA_methylase_A-5"/>
</dbReference>
<dbReference type="InterPro" id="IPR022749">
    <property type="entry name" value="D12N6_MeTrfase_N"/>
</dbReference>
<keyword evidence="12" id="KW-1185">Reference proteome</keyword>
<comment type="caution">
    <text evidence="11">The sequence shown here is derived from an EMBL/GenBank/DDBJ whole genome shotgun (WGS) entry which is preliminary data.</text>
</comment>
<organism evidence="11 12">
    <name type="scientific">Leptothoe kymatousa TAU-MAC 1615</name>
    <dbReference type="NCBI Taxonomy" id="2364775"/>
    <lineage>
        <taxon>Bacteria</taxon>
        <taxon>Bacillati</taxon>
        <taxon>Cyanobacteriota</taxon>
        <taxon>Cyanophyceae</taxon>
        <taxon>Nodosilineales</taxon>
        <taxon>Cymatolegaceae</taxon>
        <taxon>Leptothoe</taxon>
        <taxon>Leptothoe kymatousa</taxon>
    </lineage>
</organism>
<evidence type="ECO:0000313" key="12">
    <source>
        <dbReference type="Proteomes" id="UP001196661"/>
    </source>
</evidence>
<dbReference type="EMBL" id="JADOER010000012">
    <property type="protein sequence ID" value="MBT9313206.1"/>
    <property type="molecule type" value="Genomic_DNA"/>
</dbReference>
<dbReference type="EC" id="2.1.1.72" evidence="2"/>
<dbReference type="Gene3D" id="1.20.1260.30">
    <property type="match status" value="1"/>
</dbReference>
<keyword evidence="8" id="KW-0175">Coiled coil</keyword>
<dbReference type="InterPro" id="IPR038333">
    <property type="entry name" value="T1MK-like_N_sf"/>
</dbReference>
<proteinExistence type="inferred from homology"/>
<dbReference type="PROSITE" id="PS00092">
    <property type="entry name" value="N6_MTASE"/>
    <property type="match status" value="1"/>
</dbReference>
<reference evidence="11 12" key="1">
    <citation type="journal article" date="2021" name="Mar. Drugs">
        <title>Genome Reduction and Secondary Metabolism of the Marine Sponge-Associated Cyanobacterium Leptothoe.</title>
        <authorList>
            <person name="Konstantinou D."/>
            <person name="Popin R.V."/>
            <person name="Fewer D.P."/>
            <person name="Sivonen K."/>
            <person name="Gkelis S."/>
        </authorList>
    </citation>
    <scope>NUCLEOTIDE SEQUENCE [LARGE SCALE GENOMIC DNA]</scope>
    <source>
        <strain evidence="11 12">TAU-MAC 1615</strain>
    </source>
</reference>
<dbReference type="Pfam" id="PF12161">
    <property type="entry name" value="HsdM_N"/>
    <property type="match status" value="1"/>
</dbReference>
<dbReference type="Gene3D" id="3.40.50.150">
    <property type="entry name" value="Vaccinia Virus protein VP39"/>
    <property type="match status" value="1"/>
</dbReference>
<comment type="similarity">
    <text evidence="1">Belongs to the N(4)/N(6)-methyltransferase family.</text>
</comment>
<dbReference type="InterPro" id="IPR002052">
    <property type="entry name" value="DNA_methylase_N6_adenine_CS"/>
</dbReference>
<feature type="domain" description="DNA methylase adenine-specific" evidence="9">
    <location>
        <begin position="161"/>
        <end position="460"/>
    </location>
</feature>
<evidence type="ECO:0000256" key="6">
    <source>
        <dbReference type="ARBA" id="ARBA00022747"/>
    </source>
</evidence>
<dbReference type="GO" id="GO:0008168">
    <property type="term" value="F:methyltransferase activity"/>
    <property type="evidence" value="ECO:0007669"/>
    <property type="project" value="UniProtKB-KW"/>
</dbReference>
<evidence type="ECO:0000259" key="9">
    <source>
        <dbReference type="Pfam" id="PF02384"/>
    </source>
</evidence>
<dbReference type="Proteomes" id="UP001196661">
    <property type="component" value="Unassembled WGS sequence"/>
</dbReference>
<name>A0ABS5Y609_9CYAN</name>
<dbReference type="SUPFAM" id="SSF53335">
    <property type="entry name" value="S-adenosyl-L-methionine-dependent methyltransferases"/>
    <property type="match status" value="1"/>
</dbReference>
<dbReference type="RefSeq" id="WP_215619104.1">
    <property type="nucleotide sequence ID" value="NZ_JADOER010000012.1"/>
</dbReference>
<evidence type="ECO:0000256" key="1">
    <source>
        <dbReference type="ARBA" id="ARBA00006594"/>
    </source>
</evidence>
<dbReference type="InterPro" id="IPR029063">
    <property type="entry name" value="SAM-dependent_MTases_sf"/>
</dbReference>
<sequence>MSLSTTIKSIQDIMRKDDGVDGDAQRIGQLTWMLFLKVLDQREEEWEESKKDYKSPIPEKCRWRNWAAHVPEKNVKNKPKNTGKLIGFVNNTLFPTLRELSGSKDGGESENKEIGVIEDPLSNLVSKVFEDSNNYMKSGNLMLEVIGKLNEEINFLDFTTRQNLGNIYEQILNDLRSAGNAGEFYTPRAITKVMVQQVNPRLSKREVVMDPACGTGGFLTATIDHLRAQLPKNASKEDYQAIEKSIVGFEKKQLPHLLCTTNLLLHNIELPNQADRRNTLAWPWDSWPIDEAVDCVVTNPPFGGMEDEGVGSDYPDGLQTRETSDMFITLIVEKLLRDGGRAAVVLPDGFLFGEGIKSRVKKLLMETCNLHTIIRLPNGVFAPYTSIKTNLLFFTKGKPTETIWFYEHPYPKGRKSYSKTKPIRLEEFSKEKSWWGQEENDFSERQESEHVWKLDFKKKKQDAETKAKPHWDKAQDLNNQASDIENQIRDLRKDLRKVTESKKRALVESQISDLHTQVEQLRLKARDAQDSGDLLYWPIYNLDIKNPNILVEEEHDPDALLDRYKVILSDIEETHELLKIELGTAIAHHLQNMEDK</sequence>
<evidence type="ECO:0000313" key="11">
    <source>
        <dbReference type="EMBL" id="MBT9313206.1"/>
    </source>
</evidence>
<evidence type="ECO:0000256" key="4">
    <source>
        <dbReference type="ARBA" id="ARBA00022679"/>
    </source>
</evidence>
<comment type="catalytic activity">
    <reaction evidence="7">
        <text>a 2'-deoxyadenosine in DNA + S-adenosyl-L-methionine = an N(6)-methyl-2'-deoxyadenosine in DNA + S-adenosyl-L-homocysteine + H(+)</text>
        <dbReference type="Rhea" id="RHEA:15197"/>
        <dbReference type="Rhea" id="RHEA-COMP:12418"/>
        <dbReference type="Rhea" id="RHEA-COMP:12419"/>
        <dbReference type="ChEBI" id="CHEBI:15378"/>
        <dbReference type="ChEBI" id="CHEBI:57856"/>
        <dbReference type="ChEBI" id="CHEBI:59789"/>
        <dbReference type="ChEBI" id="CHEBI:90615"/>
        <dbReference type="ChEBI" id="CHEBI:90616"/>
        <dbReference type="EC" id="2.1.1.72"/>
    </reaction>
</comment>
<keyword evidence="3 11" id="KW-0489">Methyltransferase</keyword>
<keyword evidence="5" id="KW-0949">S-adenosyl-L-methionine</keyword>
<evidence type="ECO:0000256" key="8">
    <source>
        <dbReference type="SAM" id="Coils"/>
    </source>
</evidence>
<feature type="domain" description="N6 adenine-specific DNA methyltransferase N-terminal" evidence="10">
    <location>
        <begin position="4"/>
        <end position="112"/>
    </location>
</feature>
<evidence type="ECO:0000256" key="7">
    <source>
        <dbReference type="ARBA" id="ARBA00047942"/>
    </source>
</evidence>
<evidence type="ECO:0000256" key="5">
    <source>
        <dbReference type="ARBA" id="ARBA00022691"/>
    </source>
</evidence>
<keyword evidence="6" id="KW-0680">Restriction system</keyword>
<evidence type="ECO:0000259" key="10">
    <source>
        <dbReference type="Pfam" id="PF12161"/>
    </source>
</evidence>
<evidence type="ECO:0000256" key="2">
    <source>
        <dbReference type="ARBA" id="ARBA00011900"/>
    </source>
</evidence>